<protein>
    <submittedName>
        <fullName evidence="3">Uncharacterized protein</fullName>
    </submittedName>
</protein>
<evidence type="ECO:0000256" key="1">
    <source>
        <dbReference type="SAM" id="MobiDB-lite"/>
    </source>
</evidence>
<proteinExistence type="predicted"/>
<name>A0A7E4VK34_PANRE</name>
<organism evidence="2 3">
    <name type="scientific">Panagrellus redivivus</name>
    <name type="common">Microworm</name>
    <dbReference type="NCBI Taxonomy" id="6233"/>
    <lineage>
        <taxon>Eukaryota</taxon>
        <taxon>Metazoa</taxon>
        <taxon>Ecdysozoa</taxon>
        <taxon>Nematoda</taxon>
        <taxon>Chromadorea</taxon>
        <taxon>Rhabditida</taxon>
        <taxon>Tylenchina</taxon>
        <taxon>Panagrolaimomorpha</taxon>
        <taxon>Panagrolaimoidea</taxon>
        <taxon>Panagrolaimidae</taxon>
        <taxon>Panagrellus</taxon>
    </lineage>
</organism>
<feature type="region of interest" description="Disordered" evidence="1">
    <location>
        <begin position="1"/>
        <end position="55"/>
    </location>
</feature>
<feature type="compositionally biased region" description="Basic residues" evidence="1">
    <location>
        <begin position="38"/>
        <end position="49"/>
    </location>
</feature>
<accession>A0A7E4VK34</accession>
<sequence>MAHLSKTSRGKQCPPEMENQLMEGQGGSLARGMAAFAKRSKATCSRRQRAYVPEPRSSRNMCLAWARRSRESDWDIAASQHGTDKLSA</sequence>
<dbReference type="Proteomes" id="UP000492821">
    <property type="component" value="Unassembled WGS sequence"/>
</dbReference>
<evidence type="ECO:0000313" key="2">
    <source>
        <dbReference type="Proteomes" id="UP000492821"/>
    </source>
</evidence>
<evidence type="ECO:0000313" key="3">
    <source>
        <dbReference type="WBParaSite" id="Pan_g21836.t1"/>
    </source>
</evidence>
<dbReference type="AlphaFoldDB" id="A0A7E4VK34"/>
<reference evidence="3" key="2">
    <citation type="submission" date="2020-10" db="UniProtKB">
        <authorList>
            <consortium name="WormBaseParasite"/>
        </authorList>
    </citation>
    <scope>IDENTIFICATION</scope>
</reference>
<keyword evidence="2" id="KW-1185">Reference proteome</keyword>
<dbReference type="WBParaSite" id="Pan_g21836.t1">
    <property type="protein sequence ID" value="Pan_g21836.t1"/>
    <property type="gene ID" value="Pan_g21836"/>
</dbReference>
<reference evidence="2" key="1">
    <citation type="journal article" date="2013" name="Genetics">
        <title>The draft genome and transcriptome of Panagrellus redivivus are shaped by the harsh demands of a free-living lifestyle.</title>
        <authorList>
            <person name="Srinivasan J."/>
            <person name="Dillman A.R."/>
            <person name="Macchietto M.G."/>
            <person name="Heikkinen L."/>
            <person name="Lakso M."/>
            <person name="Fracchia K.M."/>
            <person name="Antoshechkin I."/>
            <person name="Mortazavi A."/>
            <person name="Wong G."/>
            <person name="Sternberg P.W."/>
        </authorList>
    </citation>
    <scope>NUCLEOTIDE SEQUENCE [LARGE SCALE GENOMIC DNA]</scope>
    <source>
        <strain evidence="2">MT8872</strain>
    </source>
</reference>